<evidence type="ECO:0000313" key="2">
    <source>
        <dbReference type="Proteomes" id="UP000615446"/>
    </source>
</evidence>
<dbReference type="OrthoDB" id="2668416at2759"/>
<sequence>MFQQRTRKFILQGRKTCLALQGIIDHRNIFLDYDVSCPGSVHDAKVYRHLHLEIVSAYPLSSFLIKPYNKPNDGQKMFNQIFLLTTHS</sequence>
<dbReference type="AlphaFoldDB" id="A0A8H3M1P1"/>
<name>A0A8H3M1P1_9GLOM</name>
<reference evidence="1" key="1">
    <citation type="submission" date="2019-10" db="EMBL/GenBank/DDBJ databases">
        <title>Conservation and host-specific expression of non-tandemly repeated heterogenous ribosome RNA gene in arbuscular mycorrhizal fungi.</title>
        <authorList>
            <person name="Maeda T."/>
            <person name="Kobayashi Y."/>
            <person name="Nakagawa T."/>
            <person name="Ezawa T."/>
            <person name="Yamaguchi K."/>
            <person name="Bino T."/>
            <person name="Nishimoto Y."/>
            <person name="Shigenobu S."/>
            <person name="Kawaguchi M."/>
        </authorList>
    </citation>
    <scope>NUCLEOTIDE SEQUENCE</scope>
    <source>
        <strain evidence="1">HR1</strain>
    </source>
</reference>
<evidence type="ECO:0008006" key="3">
    <source>
        <dbReference type="Google" id="ProtNLM"/>
    </source>
</evidence>
<evidence type="ECO:0000313" key="1">
    <source>
        <dbReference type="EMBL" id="GES97224.1"/>
    </source>
</evidence>
<comment type="caution">
    <text evidence="1">The sequence shown here is derived from an EMBL/GenBank/DDBJ whole genome shotgun (WGS) entry which is preliminary data.</text>
</comment>
<organism evidence="1 2">
    <name type="scientific">Rhizophagus clarus</name>
    <dbReference type="NCBI Taxonomy" id="94130"/>
    <lineage>
        <taxon>Eukaryota</taxon>
        <taxon>Fungi</taxon>
        <taxon>Fungi incertae sedis</taxon>
        <taxon>Mucoromycota</taxon>
        <taxon>Glomeromycotina</taxon>
        <taxon>Glomeromycetes</taxon>
        <taxon>Glomerales</taxon>
        <taxon>Glomeraceae</taxon>
        <taxon>Rhizophagus</taxon>
    </lineage>
</organism>
<dbReference type="Proteomes" id="UP000615446">
    <property type="component" value="Unassembled WGS sequence"/>
</dbReference>
<protein>
    <recommendedName>
        <fullName evidence="3">DDE Tnp4 domain-containing protein</fullName>
    </recommendedName>
</protein>
<dbReference type="EMBL" id="BLAL01000257">
    <property type="protein sequence ID" value="GES97224.1"/>
    <property type="molecule type" value="Genomic_DNA"/>
</dbReference>
<proteinExistence type="predicted"/>
<gene>
    <name evidence="1" type="ORF">RCL2_002381200</name>
</gene>
<accession>A0A8H3M1P1</accession>